<keyword evidence="2" id="KW-0479">Metal-binding</keyword>
<reference evidence="17 18" key="1">
    <citation type="journal article" date="2015" name="Genome Announc.">
        <title>Draft Genome Sequence of the Thermophile Thermus filiformis ATCC 43280, Producer of Carotenoid-(Di)glucoside-Branched Fatty Acid (Di)esters and Source of Hyperthermostable Enzymes of Biotechnological Interest.</title>
        <authorList>
            <person name="Mandelli F."/>
            <person name="Oliveira Ramires B."/>
            <person name="Couger M.B."/>
            <person name="Paixao D.A."/>
            <person name="Camilo C.M."/>
            <person name="Polikarpov I."/>
            <person name="Prade R."/>
            <person name="Riano-Pachon D.M."/>
            <person name="Squina F.M."/>
        </authorList>
    </citation>
    <scope>NUCLEOTIDE SEQUENCE [LARGE SCALE GENOMIC DNA]</scope>
    <source>
        <strain evidence="17 18">ATCC 43280</strain>
    </source>
</reference>
<dbReference type="EC" id="5.6.2.4" evidence="10"/>
<dbReference type="InterPro" id="IPR032284">
    <property type="entry name" value="RecQ_Zn-bd"/>
</dbReference>
<dbReference type="GO" id="GO:0043138">
    <property type="term" value="F:3'-5' DNA helicase activity"/>
    <property type="evidence" value="ECO:0007669"/>
    <property type="project" value="UniProtKB-EC"/>
</dbReference>
<name>A0A0A2WMB5_THEFI</name>
<evidence type="ECO:0000259" key="16">
    <source>
        <dbReference type="PROSITE" id="PS51194"/>
    </source>
</evidence>
<dbReference type="SUPFAM" id="SSF52540">
    <property type="entry name" value="P-loop containing nucleoside triphosphate hydrolases"/>
    <property type="match status" value="2"/>
</dbReference>
<feature type="domain" description="Helicase C-terminal" evidence="16">
    <location>
        <begin position="1163"/>
        <end position="1312"/>
    </location>
</feature>
<dbReference type="InterPro" id="IPR014013">
    <property type="entry name" value="Helic_SF1/SF2_ATP-bd_DinG/Rad3"/>
</dbReference>
<dbReference type="InterPro" id="IPR036397">
    <property type="entry name" value="RNaseH_sf"/>
</dbReference>
<dbReference type="InterPro" id="IPR004589">
    <property type="entry name" value="DNA_helicase_ATP-dep_RecQ"/>
</dbReference>
<evidence type="ECO:0000256" key="9">
    <source>
        <dbReference type="ARBA" id="ARBA00034617"/>
    </source>
</evidence>
<dbReference type="GO" id="GO:0006281">
    <property type="term" value="P:DNA repair"/>
    <property type="evidence" value="ECO:0007669"/>
    <property type="project" value="TreeGrafter"/>
</dbReference>
<dbReference type="InterPro" id="IPR014001">
    <property type="entry name" value="Helicase_ATP-bd"/>
</dbReference>
<dbReference type="PROSITE" id="PS51193">
    <property type="entry name" value="HELICASE_ATP_BIND_2"/>
    <property type="match status" value="1"/>
</dbReference>
<evidence type="ECO:0000313" key="17">
    <source>
        <dbReference type="EMBL" id="KGQ21321.2"/>
    </source>
</evidence>
<dbReference type="Pfam" id="PF00271">
    <property type="entry name" value="Helicase_C"/>
    <property type="match status" value="1"/>
</dbReference>
<dbReference type="InterPro" id="IPR013520">
    <property type="entry name" value="Ribonucl_H"/>
</dbReference>
<evidence type="ECO:0000256" key="7">
    <source>
        <dbReference type="ARBA" id="ARBA00023125"/>
    </source>
</evidence>
<dbReference type="GO" id="GO:0009378">
    <property type="term" value="F:four-way junction helicase activity"/>
    <property type="evidence" value="ECO:0007669"/>
    <property type="project" value="TreeGrafter"/>
</dbReference>
<dbReference type="Pfam" id="PF13307">
    <property type="entry name" value="Helicase_C_2"/>
    <property type="match status" value="1"/>
</dbReference>
<evidence type="ECO:0000256" key="1">
    <source>
        <dbReference type="ARBA" id="ARBA00005446"/>
    </source>
</evidence>
<evidence type="ECO:0000256" key="4">
    <source>
        <dbReference type="ARBA" id="ARBA00022801"/>
    </source>
</evidence>
<evidence type="ECO:0000256" key="6">
    <source>
        <dbReference type="ARBA" id="ARBA00022840"/>
    </source>
</evidence>
<dbReference type="SMART" id="SM00479">
    <property type="entry name" value="EXOIII"/>
    <property type="match status" value="1"/>
</dbReference>
<dbReference type="Gene3D" id="3.30.420.10">
    <property type="entry name" value="Ribonuclease H-like superfamily/Ribonuclease H"/>
    <property type="match status" value="1"/>
</dbReference>
<dbReference type="InterPro" id="IPR027417">
    <property type="entry name" value="P-loop_NTPase"/>
</dbReference>
<dbReference type="Gene3D" id="3.40.50.300">
    <property type="entry name" value="P-loop containing nucleotide triphosphate hydrolases"/>
    <property type="match status" value="4"/>
</dbReference>
<dbReference type="CDD" id="cd17920">
    <property type="entry name" value="DEXHc_RecQ"/>
    <property type="match status" value="1"/>
</dbReference>
<sequence>MKAYVALDLEATSPNPKDEETEILEIAAQDMEGNLFHRYVATSKPLEADHEVFRLTGIPFGEYQREKEPPEVALRAFLDFLGERPLLGHNLLRYDLPLLEKALEKVGLHLPPTAKPALDTLRLAHLVLPTPPEGLSGYRLGDLHAYFTGEPHANAHRAQADVEATWRVLAGLMGRSLPGGVARAWRELGLEEGGLFPEKPGQVKELLTAPAQVVRVAYEGPPLPHPSHLGRDLLPTRRPAQEEMFAAVEEALARGKRLLLEAPTGTGKTKGYLYPVLHRGERTWVATHTKVLQAQALEELRAVGERGFGVKAALVKSPRDTLCPEALFELFLDARDEEDEELRAAVGVLLHYAALGGYDLEALPGYWHFSRGFREARDRVGTNPHRCRPECPFFQTCAFQKQLAHRREAQVLVANQAYLLSHFGQETPEGEAEAHLVVDEAHHLEDVATEALTQTLDQEELVHWLNRLAHPKKDKGLLKDRRRLSELSEEERQKAKEVAQDLLPRLRETLERYSRHLVEMLKNHGKGDPRYGLALGLSVYWKHLEEWPQVDREEWALLRGLWDLRGALRELAQEPRTLLARDLVPVREYLKGAVELLEERRRVLGLLEGDTDPNRLHLSEWDPLTQGWRHLAQPVDVARYLRDSLWPAFKGVLLTSATLSVPTEKDPEGFHLLKWTLGLEEAEARSLPPSLPYEKAHLLVPRHLPEAREATLPRFQRLFHQELRELLPRVHRSLTLFTSLKRMQDAKEALQDLPHLLVPLTRKEREDVASQVRRDPRAPVAALGSRSYMEGVDFPALKLVNLERIPFPLPSPLLKKREARAHEMGLDPWWDYSLPKAALAFAQAFGRLIRDGREEAGDGAFVLWDKKLLGAAYQSVFYRVLPQQAARYFPQDRKAFYDLLAKILGLDRALLPQEELEEEVLVRLREILQSSSHPLEKARRIAEEVYGLTLEEERWAKQAEAIQAALEGKDLLALLPTGFGKSLAFQIPALMGKGLTLVVSPLVALMKDQADRLLELGLPVGAVHSLMGAGEQRAVLEEVWAGRVRLLYVSPERLNRSEALWKLLKEKHAEGLLERVVFDEAHCLVEWGFDFRPDYLKALERLGALEGVPRSFFTATLTQEALETLKKAARLEAYQEVRPPTFHRPNLRFVVTKARGETVKFQVLAQAVHWLMERKGSGIVYVSTRAEAERLAWALGRLFPDLGVEAYHAGLGPVPRREAQERFMEGKTRVMVATTAFGMGVDKPDIRLVVHWRPPRSLEEYIQQAGRAGRDREEAYCLLLYTKGDWGFLRWMAGVGAGREEQDFADRLLELLRKEGSLVDYRRDLYERVSREEGGKVEEDAGEEDEGEEDEEEPPSTLRRELGLENLEAILAGLERAGALTYDYLPGKVFLLAQKELEAHLTPEEKTLLHKAGYQGKDRGDELNFSCLSPEEALRLDERLYALIRQDELGLYHYREPLLRLRPGPDLEGGYRRWKEEREKLKEAALERLKQVERYAEWSLCRTQTLLRHLEEEGEPCGACDLCTGDTGPWEGVDRLDPEELERAYRPLDVLLGFFAWAEENDYSKEGTYRYLGKRSTLRALRGQDRGKNATLGPKYTRNPLFAHLSFMPPKELEQAFRQALERGYLEVKDRYRGHEVYGLTEKGRRQVAIRRRKEAKSV</sequence>
<dbReference type="PROSITE" id="PS51192">
    <property type="entry name" value="HELICASE_ATP_BIND_1"/>
    <property type="match status" value="2"/>
</dbReference>
<comment type="catalytic activity">
    <reaction evidence="9">
        <text>Couples ATP hydrolysis with the unwinding of duplex DNA by translocating in the 3'-5' direction.</text>
        <dbReference type="EC" id="5.6.2.4"/>
    </reaction>
</comment>
<dbReference type="GO" id="GO:0006310">
    <property type="term" value="P:DNA recombination"/>
    <property type="evidence" value="ECO:0007669"/>
    <property type="project" value="InterPro"/>
</dbReference>
<dbReference type="NCBIfam" id="TIGR00614">
    <property type="entry name" value="recQ_fam"/>
    <property type="match status" value="1"/>
</dbReference>
<dbReference type="GO" id="GO:0003677">
    <property type="term" value="F:DNA binding"/>
    <property type="evidence" value="ECO:0007669"/>
    <property type="project" value="UniProtKB-KW"/>
</dbReference>
<dbReference type="InterPro" id="IPR006555">
    <property type="entry name" value="ATP-dep_Helicase_C"/>
</dbReference>
<dbReference type="GO" id="GO:0016818">
    <property type="term" value="F:hydrolase activity, acting on acid anhydrides, in phosphorus-containing anhydrides"/>
    <property type="evidence" value="ECO:0007669"/>
    <property type="project" value="InterPro"/>
</dbReference>
<dbReference type="PANTHER" id="PTHR13710:SF105">
    <property type="entry name" value="ATP-DEPENDENT DNA HELICASE Q1"/>
    <property type="match status" value="1"/>
</dbReference>
<keyword evidence="7" id="KW-0238">DNA-binding</keyword>
<evidence type="ECO:0000256" key="5">
    <source>
        <dbReference type="ARBA" id="ARBA00022806"/>
    </source>
</evidence>
<feature type="compositionally biased region" description="Acidic residues" evidence="13">
    <location>
        <begin position="1340"/>
        <end position="1354"/>
    </location>
</feature>
<dbReference type="GO" id="GO:0004527">
    <property type="term" value="F:exonuclease activity"/>
    <property type="evidence" value="ECO:0007669"/>
    <property type="project" value="UniProtKB-ARBA"/>
</dbReference>
<dbReference type="GO" id="GO:0046872">
    <property type="term" value="F:metal ion binding"/>
    <property type="evidence" value="ECO:0007669"/>
    <property type="project" value="UniProtKB-KW"/>
</dbReference>
<evidence type="ECO:0000313" key="18">
    <source>
        <dbReference type="Proteomes" id="UP000030364"/>
    </source>
</evidence>
<keyword evidence="18" id="KW-1185">Reference proteome</keyword>
<evidence type="ECO:0000259" key="14">
    <source>
        <dbReference type="PROSITE" id="PS51192"/>
    </source>
</evidence>
<dbReference type="InterPro" id="IPR001650">
    <property type="entry name" value="Helicase_C-like"/>
</dbReference>
<evidence type="ECO:0000256" key="10">
    <source>
        <dbReference type="ARBA" id="ARBA00034808"/>
    </source>
</evidence>
<comment type="caution">
    <text evidence="17">The sequence shown here is derived from an EMBL/GenBank/DDBJ whole genome shotgun (WGS) entry which is preliminary data.</text>
</comment>
<protein>
    <recommendedName>
        <fullName evidence="11">ATP-dependent DNA helicase RecQ</fullName>
        <ecNumber evidence="10">5.6.2.4</ecNumber>
    </recommendedName>
    <alternativeName>
        <fullName evidence="12">DNA 3'-5' helicase RecQ</fullName>
    </alternativeName>
</protein>
<proteinExistence type="inferred from homology"/>
<evidence type="ECO:0000256" key="3">
    <source>
        <dbReference type="ARBA" id="ARBA00022741"/>
    </source>
</evidence>
<feature type="domain" description="Helicase ATP-binding" evidence="14">
    <location>
        <begin position="962"/>
        <end position="1135"/>
    </location>
</feature>
<dbReference type="GO" id="GO:0005737">
    <property type="term" value="C:cytoplasm"/>
    <property type="evidence" value="ECO:0007669"/>
    <property type="project" value="TreeGrafter"/>
</dbReference>
<dbReference type="Gene3D" id="1.10.10.10">
    <property type="entry name" value="Winged helix-like DNA-binding domain superfamily/Winged helix DNA-binding domain"/>
    <property type="match status" value="1"/>
</dbReference>
<gene>
    <name evidence="17" type="ORF">THFILI_00930</name>
</gene>
<dbReference type="Pfam" id="PF00929">
    <property type="entry name" value="RNase_T"/>
    <property type="match status" value="1"/>
</dbReference>
<evidence type="ECO:0000256" key="11">
    <source>
        <dbReference type="ARBA" id="ARBA00044535"/>
    </source>
</evidence>
<dbReference type="Proteomes" id="UP000030364">
    <property type="component" value="Unassembled WGS sequence"/>
</dbReference>
<feature type="domain" description="Helicase ATP-binding" evidence="15">
    <location>
        <begin position="227"/>
        <end position="494"/>
    </location>
</feature>
<dbReference type="SMART" id="SM00490">
    <property type="entry name" value="HELICc"/>
    <property type="match status" value="1"/>
</dbReference>
<evidence type="ECO:0000256" key="8">
    <source>
        <dbReference type="ARBA" id="ARBA00023235"/>
    </source>
</evidence>
<dbReference type="GO" id="GO:0030894">
    <property type="term" value="C:replisome"/>
    <property type="evidence" value="ECO:0007669"/>
    <property type="project" value="TreeGrafter"/>
</dbReference>
<feature type="region of interest" description="Disordered" evidence="13">
    <location>
        <begin position="1332"/>
        <end position="1357"/>
    </location>
</feature>
<dbReference type="GO" id="GO:0043590">
    <property type="term" value="C:bacterial nucleoid"/>
    <property type="evidence" value="ECO:0007669"/>
    <property type="project" value="TreeGrafter"/>
</dbReference>
<evidence type="ECO:0000259" key="15">
    <source>
        <dbReference type="PROSITE" id="PS51193"/>
    </source>
</evidence>
<dbReference type="InterPro" id="IPR036388">
    <property type="entry name" value="WH-like_DNA-bd_sf"/>
</dbReference>
<keyword evidence="6 17" id="KW-0067">ATP-binding</keyword>
<evidence type="ECO:0000256" key="13">
    <source>
        <dbReference type="SAM" id="MobiDB-lite"/>
    </source>
</evidence>
<evidence type="ECO:0000256" key="2">
    <source>
        <dbReference type="ARBA" id="ARBA00022723"/>
    </source>
</evidence>
<dbReference type="Pfam" id="PF00270">
    <property type="entry name" value="DEAD"/>
    <property type="match status" value="2"/>
</dbReference>
<keyword evidence="8" id="KW-0413">Isomerase</keyword>
<dbReference type="OrthoDB" id="9763310at2"/>
<comment type="similarity">
    <text evidence="1">Belongs to the helicase family. RecQ subfamily.</text>
</comment>
<organism evidence="17 18">
    <name type="scientific">Thermus filiformis</name>
    <dbReference type="NCBI Taxonomy" id="276"/>
    <lineage>
        <taxon>Bacteria</taxon>
        <taxon>Thermotogati</taxon>
        <taxon>Deinococcota</taxon>
        <taxon>Deinococci</taxon>
        <taxon>Thermales</taxon>
        <taxon>Thermaceae</taxon>
        <taxon>Thermus</taxon>
    </lineage>
</organism>
<keyword evidence="3" id="KW-0547">Nucleotide-binding</keyword>
<keyword evidence="4" id="KW-0378">Hydrolase</keyword>
<dbReference type="PROSITE" id="PS51194">
    <property type="entry name" value="HELICASE_CTER"/>
    <property type="match status" value="1"/>
</dbReference>
<dbReference type="Pfam" id="PF16124">
    <property type="entry name" value="RecQ_Zn_bind"/>
    <property type="match status" value="1"/>
</dbReference>
<keyword evidence="5" id="KW-0347">Helicase</keyword>
<feature type="domain" description="Helicase ATP-binding" evidence="14">
    <location>
        <begin position="249"/>
        <end position="474"/>
    </location>
</feature>
<dbReference type="SUPFAM" id="SSF53098">
    <property type="entry name" value="Ribonuclease H-like"/>
    <property type="match status" value="1"/>
</dbReference>
<evidence type="ECO:0000256" key="12">
    <source>
        <dbReference type="ARBA" id="ARBA00044550"/>
    </source>
</evidence>
<dbReference type="STRING" id="276.THFILI_00930"/>
<dbReference type="PANTHER" id="PTHR13710">
    <property type="entry name" value="DNA HELICASE RECQ FAMILY MEMBER"/>
    <property type="match status" value="1"/>
</dbReference>
<dbReference type="GO" id="GO:0005524">
    <property type="term" value="F:ATP binding"/>
    <property type="evidence" value="ECO:0007669"/>
    <property type="project" value="UniProtKB-KW"/>
</dbReference>
<dbReference type="EMBL" id="JPSL02000034">
    <property type="protein sequence ID" value="KGQ21321.2"/>
    <property type="molecule type" value="Genomic_DNA"/>
</dbReference>
<dbReference type="InterPro" id="IPR011545">
    <property type="entry name" value="DEAD/DEAH_box_helicase_dom"/>
</dbReference>
<dbReference type="SMART" id="SM00487">
    <property type="entry name" value="DEXDc"/>
    <property type="match status" value="2"/>
</dbReference>
<dbReference type="InterPro" id="IPR012337">
    <property type="entry name" value="RNaseH-like_sf"/>
</dbReference>
<dbReference type="SMART" id="SM00491">
    <property type="entry name" value="HELICc2"/>
    <property type="match status" value="1"/>
</dbReference>
<accession>A0A0A2WMB5</accession>
<dbReference type="CDD" id="cd06127">
    <property type="entry name" value="DEDDh"/>
    <property type="match status" value="1"/>
</dbReference>